<accession>A0A9D0Z1P2</accession>
<evidence type="ECO:0000313" key="3">
    <source>
        <dbReference type="Proteomes" id="UP000886796"/>
    </source>
</evidence>
<gene>
    <name evidence="2" type="ORF">IAB74_00040</name>
</gene>
<organism evidence="2 3">
    <name type="scientific">Candidatus Faecousia excrementigallinarum</name>
    <dbReference type="NCBI Taxonomy" id="2840806"/>
    <lineage>
        <taxon>Bacteria</taxon>
        <taxon>Bacillati</taxon>
        <taxon>Bacillota</taxon>
        <taxon>Clostridia</taxon>
        <taxon>Eubacteriales</taxon>
        <taxon>Oscillospiraceae</taxon>
        <taxon>Faecousia</taxon>
    </lineage>
</organism>
<keyword evidence="1" id="KW-0472">Membrane</keyword>
<sequence length="358" mass="39891">MATLLEYKCPCCGGTLGFDSEAQKMKCPYCDTEFETQALKEMDEVLKETSAEDSMEWDTEEKATWEEPVNHYVCRSCGGELVTDENTAATSCPYCGNAVVLSGRLSGALKPELVIPFKLDKKAAVEAFKKHLLKKPLLPKVFKSENKIQEIQGMYVPFWLFDGKADANLRFRGTRVRTWSDSDHIHTETSHYAILREGNLSFADVPVDGSTKMPDDLMESIEPFDWKQGVDFQTAYLAGYLADKYDQDAETCAPRANERIKNSTQDAFRETVKGYNTVVPEKSTIHVEKGHVAYALLPVWTMTTKFREKTYLFAMNGQTGKFVGNLPIDPGRFAAFFAGIAGGVAVVSYVLGLLTGLI</sequence>
<evidence type="ECO:0008006" key="4">
    <source>
        <dbReference type="Google" id="ProtNLM"/>
    </source>
</evidence>
<name>A0A9D0Z1P2_9FIRM</name>
<feature type="transmembrane region" description="Helical" evidence="1">
    <location>
        <begin position="333"/>
        <end position="354"/>
    </location>
</feature>
<reference evidence="2" key="2">
    <citation type="journal article" date="2021" name="PeerJ">
        <title>Extensive microbial diversity within the chicken gut microbiome revealed by metagenomics and culture.</title>
        <authorList>
            <person name="Gilroy R."/>
            <person name="Ravi A."/>
            <person name="Getino M."/>
            <person name="Pursley I."/>
            <person name="Horton D.L."/>
            <person name="Alikhan N.F."/>
            <person name="Baker D."/>
            <person name="Gharbi K."/>
            <person name="Hall N."/>
            <person name="Watson M."/>
            <person name="Adriaenssens E.M."/>
            <person name="Foster-Nyarko E."/>
            <person name="Jarju S."/>
            <person name="Secka A."/>
            <person name="Antonio M."/>
            <person name="Oren A."/>
            <person name="Chaudhuri R.R."/>
            <person name="La Ragione R."/>
            <person name="Hildebrand F."/>
            <person name="Pallen M.J."/>
        </authorList>
    </citation>
    <scope>NUCLEOTIDE SEQUENCE</scope>
    <source>
        <strain evidence="2">13361</strain>
    </source>
</reference>
<keyword evidence="1" id="KW-0812">Transmembrane</keyword>
<protein>
    <recommendedName>
        <fullName evidence="4">DNA-directed RNA polymerase subunit P</fullName>
    </recommendedName>
</protein>
<dbReference type="AlphaFoldDB" id="A0A9D0Z1P2"/>
<dbReference type="PANTHER" id="PTHR37826">
    <property type="entry name" value="FLOTILLIN BAND_7_5 DOMAIN PROTEIN"/>
    <property type="match status" value="1"/>
</dbReference>
<evidence type="ECO:0000313" key="2">
    <source>
        <dbReference type="EMBL" id="HIQ66886.1"/>
    </source>
</evidence>
<comment type="caution">
    <text evidence="2">The sequence shown here is derived from an EMBL/GenBank/DDBJ whole genome shotgun (WGS) entry which is preliminary data.</text>
</comment>
<dbReference type="PANTHER" id="PTHR37826:SF3">
    <property type="entry name" value="J DOMAIN-CONTAINING PROTEIN"/>
    <property type="match status" value="1"/>
</dbReference>
<evidence type="ECO:0000256" key="1">
    <source>
        <dbReference type="SAM" id="Phobius"/>
    </source>
</evidence>
<dbReference type="Proteomes" id="UP000886796">
    <property type="component" value="Unassembled WGS sequence"/>
</dbReference>
<dbReference type="EMBL" id="DVFK01000001">
    <property type="protein sequence ID" value="HIQ66886.1"/>
    <property type="molecule type" value="Genomic_DNA"/>
</dbReference>
<dbReference type="Gene3D" id="2.20.28.30">
    <property type="entry name" value="RNA polymerase ii, chain L"/>
    <property type="match status" value="2"/>
</dbReference>
<reference evidence="2" key="1">
    <citation type="submission" date="2020-10" db="EMBL/GenBank/DDBJ databases">
        <authorList>
            <person name="Gilroy R."/>
        </authorList>
    </citation>
    <scope>NUCLEOTIDE SEQUENCE</scope>
    <source>
        <strain evidence="2">13361</strain>
    </source>
</reference>
<keyword evidence="1" id="KW-1133">Transmembrane helix</keyword>
<proteinExistence type="predicted"/>